<feature type="transmembrane region" description="Helical" evidence="11">
    <location>
        <begin position="36"/>
        <end position="56"/>
    </location>
</feature>
<evidence type="ECO:0000259" key="12">
    <source>
        <dbReference type="PROSITE" id="PS52015"/>
    </source>
</evidence>
<dbReference type="STRING" id="512763.DC20_06970"/>
<keyword evidence="8 11" id="KW-1133">Transmembrane helix</keyword>
<dbReference type="PANTHER" id="PTHR33446">
    <property type="entry name" value="PROTEIN TONB-RELATED"/>
    <property type="match status" value="1"/>
</dbReference>
<dbReference type="SUPFAM" id="SSF74653">
    <property type="entry name" value="TolA/TonB C-terminal domain"/>
    <property type="match status" value="1"/>
</dbReference>
<keyword evidence="9 11" id="KW-0472">Membrane</keyword>
<feature type="domain" description="TonB C-terminal" evidence="12">
    <location>
        <begin position="184"/>
        <end position="274"/>
    </location>
</feature>
<evidence type="ECO:0000256" key="6">
    <source>
        <dbReference type="ARBA" id="ARBA00022692"/>
    </source>
</evidence>
<keyword evidence="7" id="KW-0653">Protein transport</keyword>
<protein>
    <submittedName>
        <fullName evidence="13">Energy transducer TonB</fullName>
    </submittedName>
</protein>
<dbReference type="GO" id="GO:0098797">
    <property type="term" value="C:plasma membrane protein complex"/>
    <property type="evidence" value="ECO:0007669"/>
    <property type="project" value="TreeGrafter"/>
</dbReference>
<comment type="similarity">
    <text evidence="2">Belongs to the TonB family.</text>
</comment>
<evidence type="ECO:0000256" key="10">
    <source>
        <dbReference type="SAM" id="MobiDB-lite"/>
    </source>
</evidence>
<accession>A0A0P0CHL0</accession>
<feature type="compositionally biased region" description="Pro residues" evidence="10">
    <location>
        <begin position="87"/>
        <end position="103"/>
    </location>
</feature>
<dbReference type="Gene3D" id="3.30.1150.10">
    <property type="match status" value="1"/>
</dbReference>
<dbReference type="GO" id="GO:0015031">
    <property type="term" value="P:protein transport"/>
    <property type="evidence" value="ECO:0007669"/>
    <property type="project" value="UniProtKB-KW"/>
</dbReference>
<feature type="compositionally biased region" description="Basic and acidic residues" evidence="10">
    <location>
        <begin position="114"/>
        <end position="133"/>
    </location>
</feature>
<evidence type="ECO:0000256" key="2">
    <source>
        <dbReference type="ARBA" id="ARBA00006555"/>
    </source>
</evidence>
<evidence type="ECO:0000256" key="1">
    <source>
        <dbReference type="ARBA" id="ARBA00004383"/>
    </source>
</evidence>
<dbReference type="InterPro" id="IPR006260">
    <property type="entry name" value="TonB/TolA_C"/>
</dbReference>
<keyword evidence="5" id="KW-0997">Cell inner membrane</keyword>
<dbReference type="GO" id="GO:0031992">
    <property type="term" value="F:energy transducer activity"/>
    <property type="evidence" value="ECO:0007669"/>
    <property type="project" value="TreeGrafter"/>
</dbReference>
<evidence type="ECO:0000256" key="9">
    <source>
        <dbReference type="ARBA" id="ARBA00023136"/>
    </source>
</evidence>
<proteinExistence type="inferred from homology"/>
<dbReference type="Proteomes" id="UP000061382">
    <property type="component" value="Chromosome"/>
</dbReference>
<dbReference type="GO" id="GO:0055085">
    <property type="term" value="P:transmembrane transport"/>
    <property type="evidence" value="ECO:0007669"/>
    <property type="project" value="InterPro"/>
</dbReference>
<keyword evidence="3" id="KW-0813">Transport</keyword>
<dbReference type="InterPro" id="IPR037682">
    <property type="entry name" value="TonB_C"/>
</dbReference>
<keyword evidence="4" id="KW-1003">Cell membrane</keyword>
<gene>
    <name evidence="13" type="ORF">DC20_06970</name>
</gene>
<dbReference type="EMBL" id="CP012643">
    <property type="protein sequence ID" value="ALI98756.1"/>
    <property type="molecule type" value="Genomic_DNA"/>
</dbReference>
<evidence type="ECO:0000256" key="7">
    <source>
        <dbReference type="ARBA" id="ARBA00022927"/>
    </source>
</evidence>
<dbReference type="PATRIC" id="fig|512763.3.peg.1541"/>
<dbReference type="KEGG" id="rti:DC20_06970"/>
<evidence type="ECO:0000256" key="5">
    <source>
        <dbReference type="ARBA" id="ARBA00022519"/>
    </source>
</evidence>
<dbReference type="AlphaFoldDB" id="A0A0P0CHL0"/>
<feature type="region of interest" description="Disordered" evidence="10">
    <location>
        <begin position="82"/>
        <end position="163"/>
    </location>
</feature>
<dbReference type="OrthoDB" id="1039448at2"/>
<name>A0A0P0CHL0_9BACT</name>
<keyword evidence="6 11" id="KW-0812">Transmembrane</keyword>
<dbReference type="NCBIfam" id="TIGR01352">
    <property type="entry name" value="tonB_Cterm"/>
    <property type="match status" value="1"/>
</dbReference>
<evidence type="ECO:0000313" key="13">
    <source>
        <dbReference type="EMBL" id="ALI98756.1"/>
    </source>
</evidence>
<dbReference type="PANTHER" id="PTHR33446:SF2">
    <property type="entry name" value="PROTEIN TONB"/>
    <property type="match status" value="1"/>
</dbReference>
<dbReference type="RefSeq" id="WP_062543169.1">
    <property type="nucleotide sequence ID" value="NZ_CP012643.1"/>
</dbReference>
<evidence type="ECO:0000256" key="4">
    <source>
        <dbReference type="ARBA" id="ARBA00022475"/>
    </source>
</evidence>
<dbReference type="InterPro" id="IPR051045">
    <property type="entry name" value="TonB-dependent_transducer"/>
</dbReference>
<evidence type="ECO:0000256" key="8">
    <source>
        <dbReference type="ARBA" id="ARBA00022989"/>
    </source>
</evidence>
<keyword evidence="14" id="KW-1185">Reference proteome</keyword>
<evidence type="ECO:0000313" key="14">
    <source>
        <dbReference type="Proteomes" id="UP000061382"/>
    </source>
</evidence>
<evidence type="ECO:0000256" key="11">
    <source>
        <dbReference type="SAM" id="Phobius"/>
    </source>
</evidence>
<sequence length="274" mass="29930">MDNQRLATASLDDMVFEGRNKEYGAYMLRKLYTKHVNRAIVIAIILFVLFLSIPLIQSMFKDEEEVVKAPVVKVVDLAAPPSVEKVVPPPPPPPDAPPPPPPVRSTVKFTPPVVKKDEEVRKEEIPDVKELQKTDAGTETVKGDPTAPPTLEGIENGTGPAGPAQEVFEEKVYIAVEKMPEFPGGQAAMFKYLGEKFRIPSAAQRAGAEGTVVLSFVVGPTGEITNIEVMKGLGYGLDEEAVRVIKGMPKWSPGEQNGRKVSVKYTVPYRIVIK</sequence>
<comment type="subcellular location">
    <subcellularLocation>
        <location evidence="1">Cell inner membrane</location>
        <topology evidence="1">Single-pass membrane protein</topology>
        <orientation evidence="1">Periplasmic side</orientation>
    </subcellularLocation>
</comment>
<dbReference type="PROSITE" id="PS52015">
    <property type="entry name" value="TONB_CTD"/>
    <property type="match status" value="1"/>
</dbReference>
<dbReference type="Pfam" id="PF03544">
    <property type="entry name" value="TonB_C"/>
    <property type="match status" value="1"/>
</dbReference>
<reference evidence="13 14" key="1">
    <citation type="submission" date="2015-08" db="EMBL/GenBank/DDBJ databases">
        <title>Complete genome sequence of Rufibacter tibetensis strain 1351t, a radiation-resistant bacterium from tibet plateau.</title>
        <authorList>
            <person name="Dai J."/>
        </authorList>
    </citation>
    <scope>NUCLEOTIDE SEQUENCE [LARGE SCALE GENOMIC DNA]</scope>
    <source>
        <strain evidence="13 14">1351</strain>
    </source>
</reference>
<evidence type="ECO:0000256" key="3">
    <source>
        <dbReference type="ARBA" id="ARBA00022448"/>
    </source>
</evidence>
<organism evidence="13 14">
    <name type="scientific">Rufibacter tibetensis</name>
    <dbReference type="NCBI Taxonomy" id="512763"/>
    <lineage>
        <taxon>Bacteria</taxon>
        <taxon>Pseudomonadati</taxon>
        <taxon>Bacteroidota</taxon>
        <taxon>Cytophagia</taxon>
        <taxon>Cytophagales</taxon>
        <taxon>Hymenobacteraceae</taxon>
        <taxon>Rufibacter</taxon>
    </lineage>
</organism>